<gene>
    <name evidence="1" type="ORF">EHQ59_05275</name>
</gene>
<proteinExistence type="predicted"/>
<dbReference type="OrthoDB" id="338933at2"/>
<evidence type="ECO:0008006" key="3">
    <source>
        <dbReference type="Google" id="ProtNLM"/>
    </source>
</evidence>
<sequence>MIFKRKYFWVISLFLIWLFPIRPISAQISGYDVAYPSAYLLGLSSQGVVSQNPMASLYGNTAFLSYQSKHMMDVSLNGSHANGKFSPLYISGAGYYSFSESFGFGVRGKPVYLRSFPTDERYSNYAFQTFANWKLNPYISFALQIGPSVSGRLGGYSSYSWNVSLSTAIQYENFRLGIILESPGKYRFDEYLGSERLKEKLPERALVGFGYQCNDWIFLQAEFSRKFYERTSVNFNQSNEYTPYPIRTMYSGNFSLAIGKMESFQFLTGVGREIRMDTELRGFYTASLGIAGALFPDWFGEGYFYALSFQRSGLSVPEREGAETRMATQLQVQF</sequence>
<dbReference type="RefSeq" id="WP_135618152.1">
    <property type="nucleotide sequence ID" value="NZ_RQGG01000013.1"/>
</dbReference>
<dbReference type="EMBL" id="RQGG01000013">
    <property type="protein sequence ID" value="TGL55020.1"/>
    <property type="molecule type" value="Genomic_DNA"/>
</dbReference>
<comment type="caution">
    <text evidence="1">The sequence shown here is derived from an EMBL/GenBank/DDBJ whole genome shotgun (WGS) entry which is preliminary data.</text>
</comment>
<dbReference type="AlphaFoldDB" id="A0A4V3JQB8"/>
<dbReference type="SUPFAM" id="SSF56935">
    <property type="entry name" value="Porins"/>
    <property type="match status" value="1"/>
</dbReference>
<accession>A0A4V3JQB8</accession>
<organism evidence="1 2">
    <name type="scientific">Leptospira kemamanensis</name>
    <dbReference type="NCBI Taxonomy" id="2484942"/>
    <lineage>
        <taxon>Bacteria</taxon>
        <taxon>Pseudomonadati</taxon>
        <taxon>Spirochaetota</taxon>
        <taxon>Spirochaetia</taxon>
        <taxon>Leptospirales</taxon>
        <taxon>Leptospiraceae</taxon>
        <taxon>Leptospira</taxon>
    </lineage>
</organism>
<dbReference type="Proteomes" id="UP000297609">
    <property type="component" value="Unassembled WGS sequence"/>
</dbReference>
<evidence type="ECO:0000313" key="1">
    <source>
        <dbReference type="EMBL" id="TGL55020.1"/>
    </source>
</evidence>
<name>A0A4V3JQB8_9LEPT</name>
<protein>
    <recommendedName>
        <fullName evidence="3">Porin</fullName>
    </recommendedName>
</protein>
<keyword evidence="2" id="KW-1185">Reference proteome</keyword>
<evidence type="ECO:0000313" key="2">
    <source>
        <dbReference type="Proteomes" id="UP000297609"/>
    </source>
</evidence>
<reference evidence="1" key="1">
    <citation type="journal article" date="2019" name="PLoS Negl. Trop. Dis.">
        <title>Revisiting the worldwide diversity of Leptospira species in the environment.</title>
        <authorList>
            <person name="Vincent A.T."/>
            <person name="Schiettekatte O."/>
            <person name="Bourhy P."/>
            <person name="Veyrier F.J."/>
            <person name="Picardeau M."/>
        </authorList>
    </citation>
    <scope>NUCLEOTIDE SEQUENCE [LARGE SCALE GENOMIC DNA]</scope>
    <source>
        <strain evidence="1">201702454</strain>
    </source>
</reference>